<dbReference type="AlphaFoldDB" id="A0A1F8E0C8"/>
<evidence type="ECO:0000259" key="1">
    <source>
        <dbReference type="Pfam" id="PF06725"/>
    </source>
</evidence>
<dbReference type="SUPFAM" id="SSF50685">
    <property type="entry name" value="Barwin-like endoglucanases"/>
    <property type="match status" value="1"/>
</dbReference>
<dbReference type="Gene3D" id="2.40.40.10">
    <property type="entry name" value="RlpA-like domain"/>
    <property type="match status" value="1"/>
</dbReference>
<comment type="caution">
    <text evidence="2">The sequence shown here is derived from an EMBL/GenBank/DDBJ whole genome shotgun (WGS) entry which is preliminary data.</text>
</comment>
<organism evidence="2 3">
    <name type="scientific">Candidatus Wolfebacteria bacterium RIFOXYD1_FULL_48_65</name>
    <dbReference type="NCBI Taxonomy" id="1802561"/>
    <lineage>
        <taxon>Bacteria</taxon>
        <taxon>Candidatus Wolfeibacteriota</taxon>
    </lineage>
</organism>
<gene>
    <name evidence="2" type="ORF">A2610_02910</name>
</gene>
<dbReference type="InterPro" id="IPR010611">
    <property type="entry name" value="3D_dom"/>
</dbReference>
<dbReference type="Proteomes" id="UP000179057">
    <property type="component" value="Unassembled WGS sequence"/>
</dbReference>
<dbReference type="GO" id="GO:0019867">
    <property type="term" value="C:outer membrane"/>
    <property type="evidence" value="ECO:0007669"/>
    <property type="project" value="InterPro"/>
</dbReference>
<feature type="domain" description="3D" evidence="1">
    <location>
        <begin position="85"/>
        <end position="142"/>
    </location>
</feature>
<dbReference type="GO" id="GO:0009254">
    <property type="term" value="P:peptidoglycan turnover"/>
    <property type="evidence" value="ECO:0007669"/>
    <property type="project" value="InterPro"/>
</dbReference>
<sequence length="157" mass="17141">MALLAVFCSPDTTSHASLPREAYGLITKSTTNNPPRPLVAVTSAYYRPVKGQRKYVTGSYLGDIRLNGTGVTSSGKRAEIGHLSADQRYNPVGTKFRVVIDGKDFGQWTVEDKGGGIKGPRRFDFFVGESDTGRIAAQSWGRKGDHKIEMYRVGKNG</sequence>
<dbReference type="InterPro" id="IPR036908">
    <property type="entry name" value="RlpA-like_sf"/>
</dbReference>
<protein>
    <recommendedName>
        <fullName evidence="1">3D domain-containing protein</fullName>
    </recommendedName>
</protein>
<accession>A0A1F8E0C8</accession>
<dbReference type="GO" id="GO:0004553">
    <property type="term" value="F:hydrolase activity, hydrolyzing O-glycosyl compounds"/>
    <property type="evidence" value="ECO:0007669"/>
    <property type="project" value="InterPro"/>
</dbReference>
<dbReference type="Pfam" id="PF06725">
    <property type="entry name" value="3D"/>
    <property type="match status" value="1"/>
</dbReference>
<reference evidence="2 3" key="1">
    <citation type="journal article" date="2016" name="Nat. Commun.">
        <title>Thousands of microbial genomes shed light on interconnected biogeochemical processes in an aquifer system.</title>
        <authorList>
            <person name="Anantharaman K."/>
            <person name="Brown C.T."/>
            <person name="Hug L.A."/>
            <person name="Sharon I."/>
            <person name="Castelle C.J."/>
            <person name="Probst A.J."/>
            <person name="Thomas B.C."/>
            <person name="Singh A."/>
            <person name="Wilkins M.J."/>
            <person name="Karaoz U."/>
            <person name="Brodie E.L."/>
            <person name="Williams K.H."/>
            <person name="Hubbard S.S."/>
            <person name="Banfield J.F."/>
        </authorList>
    </citation>
    <scope>NUCLEOTIDE SEQUENCE [LARGE SCALE GENOMIC DNA]</scope>
</reference>
<evidence type="ECO:0000313" key="2">
    <source>
        <dbReference type="EMBL" id="OGM94226.1"/>
    </source>
</evidence>
<proteinExistence type="predicted"/>
<name>A0A1F8E0C8_9BACT</name>
<evidence type="ECO:0000313" key="3">
    <source>
        <dbReference type="Proteomes" id="UP000179057"/>
    </source>
</evidence>
<dbReference type="EMBL" id="MGIV01000014">
    <property type="protein sequence ID" value="OGM94226.1"/>
    <property type="molecule type" value="Genomic_DNA"/>
</dbReference>